<feature type="compositionally biased region" description="Low complexity" evidence="8">
    <location>
        <begin position="17"/>
        <end position="34"/>
    </location>
</feature>
<evidence type="ECO:0000259" key="10">
    <source>
        <dbReference type="Pfam" id="PF15412"/>
    </source>
</evidence>
<evidence type="ECO:0000259" key="9">
    <source>
        <dbReference type="Pfam" id="PF08743"/>
    </source>
</evidence>
<evidence type="ECO:0000256" key="8">
    <source>
        <dbReference type="SAM" id="MobiDB-lite"/>
    </source>
</evidence>
<dbReference type="InterPro" id="IPR029225">
    <property type="entry name" value="Nse4_Nse3-bd"/>
</dbReference>
<sequence length="536" mass="59564">MPPRSRAGQSSASVVEASGSRSGRAASTRAATAAPPVDLSLSQAEDVAWDEIGYNEDGDAHEAAAHRRMLQREMRGLIKQTTTDQAHFYEPDADDVVTNVLVESNSLLKQTRQTTEATIDATLVLRVSELAFKRTANFLSDRQDRTGIDLEDFAARCQKYMQFGRGIKNMHARELSRSQRKRRRGEALAQGDDSTRRAIREARSQAQAARAKARQVARAAAARTAAATSAEAVIHQNYLSDDSGSSGDEGAGGDDGDDEAGNGQRRPAWEPLDWEHFGRYACLPRTRRPALARFMPRMPPPDDDDKARVQRKRTAALRLAELREVRPQVLQADELAATKKSDNILTTLATDILQQLRRAVARGAELVRRIRESGLGGDDDDAEERDESVRQLLSRIGIHSNGGVDLIRFAVNPLSFSQTVENLFYISFLVRDGRAGLTYDHTGLPSIFPTEAEDGGGERVQEINGSSQRDSGRRRRRANADEGNDEPEDTQRHQMILSIDMAMWKQMIELFQIETPMIEHRETAQPLHPSGRAWFT</sequence>
<comment type="subcellular location">
    <subcellularLocation>
        <location evidence="1 7">Nucleus</location>
    </subcellularLocation>
</comment>
<evidence type="ECO:0000256" key="2">
    <source>
        <dbReference type="ARBA" id="ARBA00008997"/>
    </source>
</evidence>
<accession>A0ABP0C0B2</accession>
<protein>
    <recommendedName>
        <fullName evidence="7">Non-structural maintenance of chromosomes element 4</fullName>
    </recommendedName>
</protein>
<gene>
    <name evidence="11" type="ORF">SCUCBS95973_005815</name>
</gene>
<feature type="domain" description="Non-structural maintenance of chromosome element 4 C-terminal" evidence="9">
    <location>
        <begin position="404"/>
        <end position="518"/>
    </location>
</feature>
<feature type="compositionally biased region" description="Low complexity" evidence="8">
    <location>
        <begin position="237"/>
        <end position="248"/>
    </location>
</feature>
<feature type="domain" description="Nse4/EID protein Nse3/MAGE-binding" evidence="10">
    <location>
        <begin position="120"/>
        <end position="163"/>
    </location>
</feature>
<comment type="subunit">
    <text evidence="7">Component of the SMC5-SMC6 complex.</text>
</comment>
<comment type="caution">
    <text evidence="11">The sequence shown here is derived from an EMBL/GenBank/DDBJ whole genome shotgun (WGS) entry which is preliminary data.</text>
</comment>
<keyword evidence="6 7" id="KW-0539">Nucleus</keyword>
<evidence type="ECO:0000313" key="12">
    <source>
        <dbReference type="Proteomes" id="UP001642405"/>
    </source>
</evidence>
<dbReference type="EMBL" id="CAWUHB010000032">
    <property type="protein sequence ID" value="CAK7225293.1"/>
    <property type="molecule type" value="Genomic_DNA"/>
</dbReference>
<feature type="region of interest" description="Disordered" evidence="8">
    <location>
        <begin position="171"/>
        <end position="197"/>
    </location>
</feature>
<evidence type="ECO:0000256" key="6">
    <source>
        <dbReference type="ARBA" id="ARBA00023242"/>
    </source>
</evidence>
<proteinExistence type="inferred from homology"/>
<dbReference type="InterPro" id="IPR014854">
    <property type="entry name" value="Nse4_C"/>
</dbReference>
<comment type="function">
    <text evidence="7">Component of the SMC5-SMC6 complex, that promotes sister chromatid alignment after DNA damage and facilitates double-stranded DNA breaks (DSBs) repair via homologous recombination between sister chromatids.</text>
</comment>
<reference evidence="11 12" key="1">
    <citation type="submission" date="2024-01" db="EMBL/GenBank/DDBJ databases">
        <authorList>
            <person name="Allen C."/>
            <person name="Tagirdzhanova G."/>
        </authorList>
    </citation>
    <scope>NUCLEOTIDE SEQUENCE [LARGE SCALE GENOMIC DNA]</scope>
</reference>
<dbReference type="InterPro" id="IPR027786">
    <property type="entry name" value="Nse4/EID"/>
</dbReference>
<dbReference type="Pfam" id="PF08743">
    <property type="entry name" value="Nse4_C"/>
    <property type="match status" value="1"/>
</dbReference>
<evidence type="ECO:0000256" key="1">
    <source>
        <dbReference type="ARBA" id="ARBA00004123"/>
    </source>
</evidence>
<evidence type="ECO:0000256" key="3">
    <source>
        <dbReference type="ARBA" id="ARBA00022763"/>
    </source>
</evidence>
<feature type="region of interest" description="Disordered" evidence="8">
    <location>
        <begin position="1"/>
        <end position="39"/>
    </location>
</feature>
<dbReference type="PANTHER" id="PTHR16140">
    <property type="entry name" value="NON-STRUCTURAL MAINTENANCE OF CHROMOSOMES ELEMENT 4"/>
    <property type="match status" value="1"/>
</dbReference>
<dbReference type="Proteomes" id="UP001642405">
    <property type="component" value="Unassembled WGS sequence"/>
</dbReference>
<dbReference type="Pfam" id="PF15412">
    <property type="entry name" value="Nse4-Nse3_bdg"/>
    <property type="match status" value="1"/>
</dbReference>
<comment type="similarity">
    <text evidence="2 7">Belongs to the NSE4 family.</text>
</comment>
<evidence type="ECO:0000256" key="4">
    <source>
        <dbReference type="ARBA" id="ARBA00023172"/>
    </source>
</evidence>
<keyword evidence="4 7" id="KW-0233">DNA recombination</keyword>
<evidence type="ECO:0000313" key="11">
    <source>
        <dbReference type="EMBL" id="CAK7225293.1"/>
    </source>
</evidence>
<feature type="region of interest" description="Disordered" evidence="8">
    <location>
        <begin position="448"/>
        <end position="492"/>
    </location>
</feature>
<feature type="compositionally biased region" description="Acidic residues" evidence="8">
    <location>
        <begin position="251"/>
        <end position="260"/>
    </location>
</feature>
<keyword evidence="3 7" id="KW-0227">DNA damage</keyword>
<organism evidence="11 12">
    <name type="scientific">Sporothrix curviconia</name>
    <dbReference type="NCBI Taxonomy" id="1260050"/>
    <lineage>
        <taxon>Eukaryota</taxon>
        <taxon>Fungi</taxon>
        <taxon>Dikarya</taxon>
        <taxon>Ascomycota</taxon>
        <taxon>Pezizomycotina</taxon>
        <taxon>Sordariomycetes</taxon>
        <taxon>Sordariomycetidae</taxon>
        <taxon>Ophiostomatales</taxon>
        <taxon>Ophiostomataceae</taxon>
        <taxon>Sporothrix</taxon>
    </lineage>
</organism>
<feature type="region of interest" description="Disordered" evidence="8">
    <location>
        <begin position="237"/>
        <end position="269"/>
    </location>
</feature>
<evidence type="ECO:0000256" key="5">
    <source>
        <dbReference type="ARBA" id="ARBA00023204"/>
    </source>
</evidence>
<dbReference type="PANTHER" id="PTHR16140:SF0">
    <property type="entry name" value="NON-STRUCTURAL MAINTENANCE OF CHROMOSOMES ELEMENT 4"/>
    <property type="match status" value="1"/>
</dbReference>
<keyword evidence="5 7" id="KW-0234">DNA repair</keyword>
<evidence type="ECO:0000256" key="7">
    <source>
        <dbReference type="RuleBase" id="RU365071"/>
    </source>
</evidence>
<keyword evidence="12" id="KW-1185">Reference proteome</keyword>
<name>A0ABP0C0B2_9PEZI</name>